<evidence type="ECO:0008006" key="4">
    <source>
        <dbReference type="Google" id="ProtNLM"/>
    </source>
</evidence>
<dbReference type="InterPro" id="IPR019619">
    <property type="entry name" value="DUF2490"/>
</dbReference>
<dbReference type="RefSeq" id="WP_093198165.1">
    <property type="nucleotide sequence ID" value="NZ_FNGS01000002.1"/>
</dbReference>
<name>A0A1G9JZJ2_9BACT</name>
<dbReference type="OrthoDB" id="1118734at2"/>
<accession>A0A1G9JZJ2</accession>
<keyword evidence="1" id="KW-0732">Signal</keyword>
<reference evidence="2 3" key="1">
    <citation type="submission" date="2016-10" db="EMBL/GenBank/DDBJ databases">
        <authorList>
            <person name="de Groot N.N."/>
        </authorList>
    </citation>
    <scope>NUCLEOTIDE SEQUENCE [LARGE SCALE GENOMIC DNA]</scope>
    <source>
        <strain evidence="2 3">DSM 21668</strain>
    </source>
</reference>
<dbReference type="EMBL" id="FNGS01000002">
    <property type="protein sequence ID" value="SDL42832.1"/>
    <property type="molecule type" value="Genomic_DNA"/>
</dbReference>
<evidence type="ECO:0000313" key="2">
    <source>
        <dbReference type="EMBL" id="SDL42832.1"/>
    </source>
</evidence>
<keyword evidence="3" id="KW-1185">Reference proteome</keyword>
<dbReference type="AlphaFoldDB" id="A0A1G9JZJ2"/>
<evidence type="ECO:0000313" key="3">
    <source>
        <dbReference type="Proteomes" id="UP000198901"/>
    </source>
</evidence>
<evidence type="ECO:0000256" key="1">
    <source>
        <dbReference type="SAM" id="SignalP"/>
    </source>
</evidence>
<dbReference type="STRING" id="563176.SAMN04488090_0817"/>
<organism evidence="2 3">
    <name type="scientific">Siphonobacter aquaeclarae</name>
    <dbReference type="NCBI Taxonomy" id="563176"/>
    <lineage>
        <taxon>Bacteria</taxon>
        <taxon>Pseudomonadati</taxon>
        <taxon>Bacteroidota</taxon>
        <taxon>Cytophagia</taxon>
        <taxon>Cytophagales</taxon>
        <taxon>Cytophagaceae</taxon>
        <taxon>Siphonobacter</taxon>
    </lineage>
</organism>
<gene>
    <name evidence="2" type="ORF">SAMN04488090_0817</name>
</gene>
<protein>
    <recommendedName>
        <fullName evidence="4">DUF2490 domain-containing protein</fullName>
    </recommendedName>
</protein>
<feature type="chain" id="PRO_5011449985" description="DUF2490 domain-containing protein" evidence="1">
    <location>
        <begin position="23"/>
        <end position="251"/>
    </location>
</feature>
<feature type="signal peptide" evidence="1">
    <location>
        <begin position="1"/>
        <end position="22"/>
    </location>
</feature>
<dbReference type="Pfam" id="PF10677">
    <property type="entry name" value="DUF2490"/>
    <property type="match status" value="1"/>
</dbReference>
<sequence length="251" mass="29779">MNTLLKSGLLAALCLVSSLSSAQKQVHNQSQAWLGYFNQTRLSDKWGLWLDVHARRTDFLDRWSAQLIRPGVTYFVKDNVRLTVGYTYARSFPAAGLHTVRPEHRLWQQILWTSRQKRLQTQQWIRLEERFNRKIAADELQEGYQFNYRFRYLLNLMVPLNHAFLDPKTLFFVFNDEVHLNAGKEITYNVFDQNRFFVGLGYQFNKELNLQVGYMNQFQQLPAGNQFNSNHVLRVFLFHQLDFRPKQEKAP</sequence>
<dbReference type="SUPFAM" id="SSF56935">
    <property type="entry name" value="Porins"/>
    <property type="match status" value="1"/>
</dbReference>
<proteinExistence type="predicted"/>
<dbReference type="Proteomes" id="UP000198901">
    <property type="component" value="Unassembled WGS sequence"/>
</dbReference>